<proteinExistence type="predicted"/>
<feature type="non-terminal residue" evidence="2">
    <location>
        <position position="111"/>
    </location>
</feature>
<evidence type="ECO:0000256" key="1">
    <source>
        <dbReference type="SAM" id="MobiDB-lite"/>
    </source>
</evidence>
<feature type="compositionally biased region" description="Basic residues" evidence="1">
    <location>
        <begin position="39"/>
        <end position="48"/>
    </location>
</feature>
<protein>
    <submittedName>
        <fullName evidence="2">Uncharacterized protein</fullName>
    </submittedName>
</protein>
<organism evidence="2">
    <name type="scientific">uncultured Acidimicrobiales bacterium</name>
    <dbReference type="NCBI Taxonomy" id="310071"/>
    <lineage>
        <taxon>Bacteria</taxon>
        <taxon>Bacillati</taxon>
        <taxon>Actinomycetota</taxon>
        <taxon>Acidimicrobiia</taxon>
        <taxon>Acidimicrobiales</taxon>
        <taxon>environmental samples</taxon>
    </lineage>
</organism>
<evidence type="ECO:0000313" key="2">
    <source>
        <dbReference type="EMBL" id="CAA9268544.1"/>
    </source>
</evidence>
<feature type="non-terminal residue" evidence="2">
    <location>
        <position position="1"/>
    </location>
</feature>
<name>A0A6J4J5L4_9ACTN</name>
<dbReference type="AlphaFoldDB" id="A0A6J4J5L4"/>
<gene>
    <name evidence="2" type="ORF">AVDCRST_MAG50-3278</name>
</gene>
<accession>A0A6J4J5L4</accession>
<feature type="compositionally biased region" description="Basic and acidic residues" evidence="1">
    <location>
        <begin position="13"/>
        <end position="22"/>
    </location>
</feature>
<dbReference type="EMBL" id="CADCTF010000155">
    <property type="protein sequence ID" value="CAA9268544.1"/>
    <property type="molecule type" value="Genomic_DNA"/>
</dbReference>
<sequence length="111" mass="12203">AGSGHRQPLVGDPRPRDADRPGRRVPRCPRRGAGDQPARGRRGLHRHGGRGDGARGRGRPHRAGAVRRLRRPGPRPVRDRTGGPPARHRSSDVVRRRPGARRGTAWSSRPL</sequence>
<reference evidence="2" key="1">
    <citation type="submission" date="2020-02" db="EMBL/GenBank/DDBJ databases">
        <authorList>
            <person name="Meier V. D."/>
        </authorList>
    </citation>
    <scope>NUCLEOTIDE SEQUENCE</scope>
    <source>
        <strain evidence="2">AVDCRST_MAG50</strain>
    </source>
</reference>
<feature type="region of interest" description="Disordered" evidence="1">
    <location>
        <begin position="1"/>
        <end position="111"/>
    </location>
</feature>
<feature type="compositionally biased region" description="Basic residues" evidence="1">
    <location>
        <begin position="56"/>
        <end position="73"/>
    </location>
</feature>